<feature type="binding site" evidence="18">
    <location>
        <position position="333"/>
    </location>
    <ligand>
        <name>UDP-N-acetyl-alpha-D-glucosamine</name>
        <dbReference type="ChEBI" id="CHEBI:57705"/>
    </ligand>
</feature>
<evidence type="ECO:0000256" key="18">
    <source>
        <dbReference type="HAMAP-Rule" id="MF_01631"/>
    </source>
</evidence>
<dbReference type="GO" id="GO:0000287">
    <property type="term" value="F:magnesium ion binding"/>
    <property type="evidence" value="ECO:0007669"/>
    <property type="project" value="UniProtKB-UniRule"/>
</dbReference>
<dbReference type="Pfam" id="PF12804">
    <property type="entry name" value="NTP_transf_3"/>
    <property type="match status" value="1"/>
</dbReference>
<keyword evidence="21" id="KW-1185">Reference proteome</keyword>
<evidence type="ECO:0000256" key="3">
    <source>
        <dbReference type="ARBA" id="ARBA00007947"/>
    </source>
</evidence>
<organism evidence="20 21">
    <name type="scientific">Jhaorihella thermophila</name>
    <dbReference type="NCBI Taxonomy" id="488547"/>
    <lineage>
        <taxon>Bacteria</taxon>
        <taxon>Pseudomonadati</taxon>
        <taxon>Pseudomonadota</taxon>
        <taxon>Alphaproteobacteria</taxon>
        <taxon>Rhodobacterales</taxon>
        <taxon>Paracoccaceae</taxon>
        <taxon>Jhaorihella</taxon>
    </lineage>
</organism>
<feature type="domain" description="MobA-like NTP transferase" evidence="19">
    <location>
        <begin position="6"/>
        <end position="132"/>
    </location>
</feature>
<comment type="pathway">
    <text evidence="18">Nucleotide-sugar biosynthesis; UDP-N-acetyl-alpha-D-glucosamine biosynthesis; N-acetyl-alpha-D-glucosamine 1-phosphate from alpha-D-glucosamine 6-phosphate (route II): step 2/2.</text>
</comment>
<comment type="catalytic activity">
    <reaction evidence="16 18">
        <text>N-acetyl-alpha-D-glucosamine 1-phosphate + UTP + H(+) = UDP-N-acetyl-alpha-D-glucosamine + diphosphate</text>
        <dbReference type="Rhea" id="RHEA:13509"/>
        <dbReference type="ChEBI" id="CHEBI:15378"/>
        <dbReference type="ChEBI" id="CHEBI:33019"/>
        <dbReference type="ChEBI" id="CHEBI:46398"/>
        <dbReference type="ChEBI" id="CHEBI:57705"/>
        <dbReference type="ChEBI" id="CHEBI:57776"/>
        <dbReference type="EC" id="2.7.7.23"/>
    </reaction>
</comment>
<dbReference type="GO" id="GO:0000902">
    <property type="term" value="P:cell morphogenesis"/>
    <property type="evidence" value="ECO:0007669"/>
    <property type="project" value="UniProtKB-UniRule"/>
</dbReference>
<dbReference type="GO" id="GO:0008360">
    <property type="term" value="P:regulation of cell shape"/>
    <property type="evidence" value="ECO:0007669"/>
    <property type="project" value="UniProtKB-KW"/>
</dbReference>
<dbReference type="InterPro" id="IPR038009">
    <property type="entry name" value="GlmU_C_LbH"/>
</dbReference>
<evidence type="ECO:0000313" key="21">
    <source>
        <dbReference type="Proteomes" id="UP000236742"/>
    </source>
</evidence>
<evidence type="ECO:0000256" key="1">
    <source>
        <dbReference type="ARBA" id="ARBA00004496"/>
    </source>
</evidence>
<dbReference type="GO" id="GO:0009245">
    <property type="term" value="P:lipid A biosynthetic process"/>
    <property type="evidence" value="ECO:0007669"/>
    <property type="project" value="UniProtKB-UniRule"/>
</dbReference>
<protein>
    <recommendedName>
        <fullName evidence="18">Bifunctional protein GlmU</fullName>
    </recommendedName>
    <domain>
        <recommendedName>
            <fullName evidence="18">UDP-N-acetylglucosamine pyrophosphorylase</fullName>
            <ecNumber evidence="18">2.7.7.23</ecNumber>
        </recommendedName>
        <alternativeName>
            <fullName evidence="18">N-acetylglucosamine-1-phosphate uridyltransferase</fullName>
        </alternativeName>
    </domain>
    <domain>
        <recommendedName>
            <fullName evidence="18">Glucosamine-1-phosphate N-acetyltransferase</fullName>
            <ecNumber evidence="18">2.3.1.157</ecNumber>
        </recommendedName>
    </domain>
</protein>
<evidence type="ECO:0000256" key="16">
    <source>
        <dbReference type="ARBA" id="ARBA00048493"/>
    </source>
</evidence>
<comment type="cofactor">
    <cofactor evidence="18">
        <name>Mg(2+)</name>
        <dbReference type="ChEBI" id="CHEBI:18420"/>
    </cofactor>
    <text evidence="18">Binds 1 Mg(2+) ion per subunit.</text>
</comment>
<comment type="similarity">
    <text evidence="3 18">In the N-terminal section; belongs to the N-acetylglucosamine-1-phosphate uridyltransferase family.</text>
</comment>
<dbReference type="SUPFAM" id="SSF51161">
    <property type="entry name" value="Trimeric LpxA-like enzymes"/>
    <property type="match status" value="1"/>
</dbReference>
<keyword evidence="12 18" id="KW-0511">Multifunctional enzyme</keyword>
<evidence type="ECO:0000259" key="19">
    <source>
        <dbReference type="Pfam" id="PF12804"/>
    </source>
</evidence>
<dbReference type="Gene3D" id="2.160.10.10">
    <property type="entry name" value="Hexapeptide repeat proteins"/>
    <property type="match status" value="1"/>
</dbReference>
<feature type="binding site" evidence="18">
    <location>
        <position position="226"/>
    </location>
    <ligand>
        <name>UDP-N-acetyl-alpha-D-glucosamine</name>
        <dbReference type="ChEBI" id="CHEBI:57705"/>
    </ligand>
</feature>
<keyword evidence="4 18" id="KW-0963">Cytoplasm</keyword>
<evidence type="ECO:0000256" key="7">
    <source>
        <dbReference type="ARBA" id="ARBA00022723"/>
    </source>
</evidence>
<evidence type="ECO:0000256" key="13">
    <source>
        <dbReference type="ARBA" id="ARBA00023315"/>
    </source>
</evidence>
<comment type="catalytic activity">
    <reaction evidence="15 18">
        <text>alpha-D-glucosamine 1-phosphate + acetyl-CoA = N-acetyl-alpha-D-glucosamine 1-phosphate + CoA + H(+)</text>
        <dbReference type="Rhea" id="RHEA:13725"/>
        <dbReference type="ChEBI" id="CHEBI:15378"/>
        <dbReference type="ChEBI" id="CHEBI:57287"/>
        <dbReference type="ChEBI" id="CHEBI:57288"/>
        <dbReference type="ChEBI" id="CHEBI:57776"/>
        <dbReference type="ChEBI" id="CHEBI:58516"/>
        <dbReference type="EC" id="2.3.1.157"/>
    </reaction>
</comment>
<dbReference type="NCBIfam" id="NF010933">
    <property type="entry name" value="PRK14353.1"/>
    <property type="match status" value="1"/>
</dbReference>
<evidence type="ECO:0000256" key="15">
    <source>
        <dbReference type="ARBA" id="ARBA00048247"/>
    </source>
</evidence>
<feature type="binding site" evidence="18">
    <location>
        <position position="362"/>
    </location>
    <ligand>
        <name>acetyl-CoA</name>
        <dbReference type="ChEBI" id="CHEBI:57288"/>
    </ligand>
</feature>
<proteinExistence type="inferred from homology"/>
<feature type="binding site" evidence="18">
    <location>
        <position position="169"/>
    </location>
    <ligand>
        <name>UDP-N-acetyl-alpha-D-glucosamine</name>
        <dbReference type="ChEBI" id="CHEBI:57705"/>
    </ligand>
</feature>
<dbReference type="InterPro" id="IPR011004">
    <property type="entry name" value="Trimer_LpxA-like_sf"/>
</dbReference>
<evidence type="ECO:0000256" key="11">
    <source>
        <dbReference type="ARBA" id="ARBA00022984"/>
    </source>
</evidence>
<feature type="binding site" evidence="18">
    <location>
        <position position="422"/>
    </location>
    <ligand>
        <name>acetyl-CoA</name>
        <dbReference type="ChEBI" id="CHEBI:57288"/>
    </ligand>
</feature>
<feature type="binding site" evidence="18">
    <location>
        <position position="105"/>
    </location>
    <ligand>
        <name>Mg(2+)</name>
        <dbReference type="ChEBI" id="CHEBI:18420"/>
    </ligand>
</feature>
<sequence>MSISLIILAAGKGTRMNSDLPKVLHPIGQAPMLAHAMRAGAALDPERIVVVAGHGADAVTKAARDIDDRVDVVLQEEQLGTAHAVAQARPALDGFDGDVVVLYGDTPFLRPETLERMAAARAHHDVIVLGFDAADPGRYGRLVMNGDTLERIVEFKDASDEERRISFCNSGLMAADAATLFDLISQVGNDNAAGEYYLTDVVELARARGLSVTAIACDEAETLGVNSRTELAAAEAAFQARARAALMENGVTLMAPETVFLSLDTVIGRDAVVEPNVVFGPGVTVESGARIRAFSHLEGCHVSRGAIIGPFARLRPGAELAEDVHVGNFVEIKNAQVDEGAKINHLSYVGDATIGARTNVGAGTITCNYDGVMKHRTEIGRDVFIGSDTMLVAPVKVGDAAMTATGTVVTRDVEPGALAIARVPQENRPGYARRLMEMLRARKANKQKGQN</sequence>
<keyword evidence="7 18" id="KW-0479">Metal-binding</keyword>
<dbReference type="InterPro" id="IPR029044">
    <property type="entry name" value="Nucleotide-diphossugar_trans"/>
</dbReference>
<evidence type="ECO:0000313" key="20">
    <source>
        <dbReference type="EMBL" id="SEF43353.1"/>
    </source>
</evidence>
<dbReference type="EC" id="2.7.7.23" evidence="18"/>
<dbReference type="GO" id="GO:0009252">
    <property type="term" value="P:peptidoglycan biosynthetic process"/>
    <property type="evidence" value="ECO:0007669"/>
    <property type="project" value="UniProtKB-UniRule"/>
</dbReference>
<dbReference type="PANTHER" id="PTHR43584:SF3">
    <property type="entry name" value="BIFUNCTIONAL PROTEIN GLMU"/>
    <property type="match status" value="1"/>
</dbReference>
<dbReference type="Gene3D" id="3.90.550.10">
    <property type="entry name" value="Spore Coat Polysaccharide Biosynthesis Protein SpsA, Chain A"/>
    <property type="match status" value="1"/>
</dbReference>
<evidence type="ECO:0000256" key="5">
    <source>
        <dbReference type="ARBA" id="ARBA00022679"/>
    </source>
</evidence>
<dbReference type="InterPro" id="IPR050065">
    <property type="entry name" value="GlmU-like"/>
</dbReference>
<feature type="binding site" evidence="18">
    <location>
        <position position="154"/>
    </location>
    <ligand>
        <name>UDP-N-acetyl-alpha-D-glucosamine</name>
        <dbReference type="ChEBI" id="CHEBI:57705"/>
    </ligand>
</feature>
<comment type="similarity">
    <text evidence="2 18">In the C-terminal section; belongs to the transferase hexapeptide repeat family.</text>
</comment>
<feature type="binding site" evidence="18">
    <location>
        <begin position="80"/>
        <end position="81"/>
    </location>
    <ligand>
        <name>UDP-N-acetyl-alpha-D-glucosamine</name>
        <dbReference type="ChEBI" id="CHEBI:57705"/>
    </ligand>
</feature>
<dbReference type="UniPathway" id="UPA00973"/>
<dbReference type="InterPro" id="IPR025877">
    <property type="entry name" value="MobA-like_NTP_Trfase"/>
</dbReference>
<evidence type="ECO:0000256" key="10">
    <source>
        <dbReference type="ARBA" id="ARBA00022960"/>
    </source>
</evidence>
<keyword evidence="14 18" id="KW-0961">Cell wall biogenesis/degradation</keyword>
<comment type="function">
    <text evidence="17 18">Catalyzes the last two sequential reactions in the de novo biosynthetic pathway for UDP-N-acetylglucosamine (UDP-GlcNAc). The C-terminal domain catalyzes the transfer of acetyl group from acetyl coenzyme A to glucosamine-1-phosphate (GlcN-1-P) to produce N-acetylglucosamine-1-phosphate (GlcNAc-1-P), which is converted into UDP-GlcNAc by the transfer of uridine 5-monophosphate (from uridine 5-triphosphate), a reaction catalyzed by the N-terminal domain.</text>
</comment>
<feature type="region of interest" description="Pyrophosphorylase" evidence="18">
    <location>
        <begin position="1"/>
        <end position="228"/>
    </location>
</feature>
<comment type="pathway">
    <text evidence="18">Nucleotide-sugar biosynthesis; UDP-N-acetyl-alpha-D-glucosamine biosynthesis; UDP-N-acetyl-alpha-D-glucosamine from N-acetyl-alpha-D-glucosamine 1-phosphate: step 1/1.</text>
</comment>
<evidence type="ECO:0000256" key="4">
    <source>
        <dbReference type="ARBA" id="ARBA00022490"/>
    </source>
</evidence>
<reference evidence="20 21" key="1">
    <citation type="submission" date="2016-10" db="EMBL/GenBank/DDBJ databases">
        <authorList>
            <person name="de Groot N.N."/>
        </authorList>
    </citation>
    <scope>NUCLEOTIDE SEQUENCE [LARGE SCALE GENOMIC DNA]</scope>
    <source>
        <strain evidence="20 21">DSM 23413</strain>
    </source>
</reference>
<dbReference type="SUPFAM" id="SSF53448">
    <property type="entry name" value="Nucleotide-diphospho-sugar transferases"/>
    <property type="match status" value="1"/>
</dbReference>
<feature type="binding site" evidence="18">
    <location>
        <position position="315"/>
    </location>
    <ligand>
        <name>UDP-N-acetyl-alpha-D-glucosamine</name>
        <dbReference type="ChEBI" id="CHEBI:57705"/>
    </ligand>
</feature>
<dbReference type="CDD" id="cd03353">
    <property type="entry name" value="LbH_GlmU_C"/>
    <property type="match status" value="1"/>
</dbReference>
<feature type="region of interest" description="N-acetyltransferase" evidence="18">
    <location>
        <begin position="250"/>
        <end position="451"/>
    </location>
</feature>
<evidence type="ECO:0000256" key="8">
    <source>
        <dbReference type="ARBA" id="ARBA00022737"/>
    </source>
</evidence>
<feature type="binding site" evidence="18">
    <location>
        <begin position="8"/>
        <end position="11"/>
    </location>
    <ligand>
        <name>UDP-N-acetyl-alpha-D-glucosamine</name>
        <dbReference type="ChEBI" id="CHEBI:57705"/>
    </ligand>
</feature>
<feature type="binding site" evidence="18">
    <location>
        <position position="387"/>
    </location>
    <ligand>
        <name>acetyl-CoA</name>
        <dbReference type="ChEBI" id="CHEBI:57288"/>
    </ligand>
</feature>
<keyword evidence="5 18" id="KW-0808">Transferase</keyword>
<dbReference type="GO" id="GO:0005737">
    <property type="term" value="C:cytoplasm"/>
    <property type="evidence" value="ECO:0007669"/>
    <property type="project" value="UniProtKB-SubCell"/>
</dbReference>
<dbReference type="AlphaFoldDB" id="A0A1H5RYC7"/>
<accession>A0A1H5RYC7</accession>
<dbReference type="InterPro" id="IPR005882">
    <property type="entry name" value="Bifunctional_GlmU"/>
</dbReference>
<dbReference type="NCBIfam" id="TIGR01173">
    <property type="entry name" value="glmU"/>
    <property type="match status" value="1"/>
</dbReference>
<feature type="binding site" evidence="18">
    <location>
        <position position="348"/>
    </location>
    <ligand>
        <name>UDP-N-acetyl-alpha-D-glucosamine</name>
        <dbReference type="ChEBI" id="CHEBI:57705"/>
    </ligand>
</feature>
<dbReference type="Proteomes" id="UP000236742">
    <property type="component" value="Unassembled WGS sequence"/>
</dbReference>
<evidence type="ECO:0000256" key="12">
    <source>
        <dbReference type="ARBA" id="ARBA00023268"/>
    </source>
</evidence>
<dbReference type="OrthoDB" id="9775031at2"/>
<name>A0A1H5RYC7_9RHOB</name>
<dbReference type="EC" id="2.3.1.157" evidence="18"/>
<keyword evidence="10 18" id="KW-0133">Cell shape</keyword>
<comment type="pathway">
    <text evidence="18">Bacterial outer membrane biogenesis; LPS lipid A biosynthesis.</text>
</comment>
<dbReference type="PANTHER" id="PTHR43584">
    <property type="entry name" value="NUCLEOTIDYL TRANSFERASE"/>
    <property type="match status" value="1"/>
</dbReference>
<dbReference type="EMBL" id="FNVD01000001">
    <property type="protein sequence ID" value="SEF43353.1"/>
    <property type="molecule type" value="Genomic_DNA"/>
</dbReference>
<evidence type="ECO:0000256" key="14">
    <source>
        <dbReference type="ARBA" id="ARBA00023316"/>
    </source>
</evidence>
<feature type="binding site" evidence="18">
    <location>
        <position position="22"/>
    </location>
    <ligand>
        <name>UDP-N-acetyl-alpha-D-glucosamine</name>
        <dbReference type="ChEBI" id="CHEBI:57705"/>
    </ligand>
</feature>
<evidence type="ECO:0000256" key="17">
    <source>
        <dbReference type="ARBA" id="ARBA00049628"/>
    </source>
</evidence>
<feature type="binding site" evidence="18">
    <location>
        <begin position="103"/>
        <end position="105"/>
    </location>
    <ligand>
        <name>UDP-N-acetyl-alpha-D-glucosamine</name>
        <dbReference type="ChEBI" id="CHEBI:57705"/>
    </ligand>
</feature>
<evidence type="ECO:0000256" key="9">
    <source>
        <dbReference type="ARBA" id="ARBA00022842"/>
    </source>
</evidence>
<dbReference type="UniPathway" id="UPA00113">
    <property type="reaction ID" value="UER00532"/>
</dbReference>
<evidence type="ECO:0000256" key="6">
    <source>
        <dbReference type="ARBA" id="ARBA00022695"/>
    </source>
</evidence>
<keyword evidence="11 18" id="KW-0573">Peptidoglycan synthesis</keyword>
<dbReference type="GO" id="GO:0006048">
    <property type="term" value="P:UDP-N-acetylglucosamine biosynthetic process"/>
    <property type="evidence" value="ECO:0007669"/>
    <property type="project" value="UniProtKB-UniPathway"/>
</dbReference>
<keyword evidence="6 18" id="KW-0548">Nucleotidyltransferase</keyword>
<evidence type="ECO:0000256" key="2">
    <source>
        <dbReference type="ARBA" id="ARBA00007707"/>
    </source>
</evidence>
<feature type="binding site" evidence="18">
    <location>
        <position position="405"/>
    </location>
    <ligand>
        <name>acetyl-CoA</name>
        <dbReference type="ChEBI" id="CHEBI:57288"/>
    </ligand>
</feature>
<dbReference type="GO" id="GO:0003977">
    <property type="term" value="F:UDP-N-acetylglucosamine diphosphorylase activity"/>
    <property type="evidence" value="ECO:0007669"/>
    <property type="project" value="UniProtKB-UniRule"/>
</dbReference>
<feature type="region of interest" description="Linker" evidence="18">
    <location>
        <begin position="229"/>
        <end position="249"/>
    </location>
</feature>
<dbReference type="GO" id="GO:0071555">
    <property type="term" value="P:cell wall organization"/>
    <property type="evidence" value="ECO:0007669"/>
    <property type="project" value="UniProtKB-KW"/>
</dbReference>
<dbReference type="CDD" id="cd02540">
    <property type="entry name" value="GT2_GlmU_N_bac"/>
    <property type="match status" value="1"/>
</dbReference>
<dbReference type="Pfam" id="PF00132">
    <property type="entry name" value="Hexapep"/>
    <property type="match status" value="1"/>
</dbReference>
<feature type="binding site" evidence="18">
    <location>
        <position position="75"/>
    </location>
    <ligand>
        <name>UDP-N-acetyl-alpha-D-glucosamine</name>
        <dbReference type="ChEBI" id="CHEBI:57705"/>
    </ligand>
</feature>
<dbReference type="InterPro" id="IPR001451">
    <property type="entry name" value="Hexapep"/>
</dbReference>
<keyword evidence="9 18" id="KW-0460">Magnesium</keyword>
<dbReference type="GO" id="GO:0019134">
    <property type="term" value="F:glucosamine-1-phosphate N-acetyltransferase activity"/>
    <property type="evidence" value="ECO:0007669"/>
    <property type="project" value="UniProtKB-UniRule"/>
</dbReference>
<keyword evidence="8 18" id="KW-0677">Repeat</keyword>
<keyword evidence="13 18" id="KW-0012">Acyltransferase</keyword>
<feature type="binding site" evidence="18">
    <location>
        <position position="359"/>
    </location>
    <ligand>
        <name>UDP-N-acetyl-alpha-D-glucosamine</name>
        <dbReference type="ChEBI" id="CHEBI:57705"/>
    </ligand>
</feature>
<gene>
    <name evidence="18" type="primary">glmU</name>
    <name evidence="20" type="ORF">SAMN05421751_101240</name>
</gene>
<feature type="binding site" evidence="18">
    <location>
        <position position="140"/>
    </location>
    <ligand>
        <name>UDP-N-acetyl-alpha-D-glucosamine</name>
        <dbReference type="ChEBI" id="CHEBI:57705"/>
    </ligand>
</feature>
<comment type="subcellular location">
    <subcellularLocation>
        <location evidence="1 18">Cytoplasm</location>
    </subcellularLocation>
</comment>
<feature type="active site" description="Proton acceptor" evidence="18">
    <location>
        <position position="345"/>
    </location>
</feature>
<feature type="binding site" evidence="18">
    <location>
        <begin position="368"/>
        <end position="369"/>
    </location>
    <ligand>
        <name>acetyl-CoA</name>
        <dbReference type="ChEBI" id="CHEBI:57288"/>
    </ligand>
</feature>
<dbReference type="GO" id="GO:0016020">
    <property type="term" value="C:membrane"/>
    <property type="evidence" value="ECO:0007669"/>
    <property type="project" value="GOC"/>
</dbReference>
<feature type="binding site" evidence="18">
    <location>
        <position position="226"/>
    </location>
    <ligand>
        <name>Mg(2+)</name>
        <dbReference type="ChEBI" id="CHEBI:18420"/>
    </ligand>
</feature>
<dbReference type="RefSeq" id="WP_104006277.1">
    <property type="nucleotide sequence ID" value="NZ_FNVD01000001.1"/>
</dbReference>
<dbReference type="HAMAP" id="MF_01631">
    <property type="entry name" value="GlmU"/>
    <property type="match status" value="1"/>
</dbReference>
<comment type="subunit">
    <text evidence="18">Homotrimer.</text>
</comment>